<dbReference type="EnsemblMetazoa" id="AALB014443-RA">
    <property type="protein sequence ID" value="AALB014443-PA"/>
    <property type="gene ID" value="AALB014443"/>
</dbReference>
<sequence length="90" mass="9717">VLCASKRGKPAPQAGPKHLHRVVAHSQRYPLAAAASHLCILPALLIPSFSSGRRQACVLCVKSCRSASLWCCIGISAVQFTFRANRAKIY</sequence>
<reference evidence="1 2" key="1">
    <citation type="journal article" date="2017" name="G3 (Bethesda)">
        <title>The Physical Genome Mapping of Anopheles albimanus Corrected Scaffold Misassemblies and Identified Interarm Rearrangements in Genus Anopheles.</title>
        <authorList>
            <person name="Artemov G.N."/>
            <person name="Peery A.N."/>
            <person name="Jiang X."/>
            <person name="Tu Z."/>
            <person name="Stegniy V.N."/>
            <person name="Sharakhova M.V."/>
            <person name="Sharakhov I.V."/>
        </authorList>
    </citation>
    <scope>NUCLEOTIDE SEQUENCE [LARGE SCALE GENOMIC DNA]</scope>
    <source>
        <strain evidence="1 2">ALBI9_A</strain>
    </source>
</reference>
<accession>A0A182FXS6</accession>
<dbReference type="Proteomes" id="UP000069272">
    <property type="component" value="Chromosome 3L"/>
</dbReference>
<name>A0A182FXS6_ANOAL</name>
<organism evidence="1 2">
    <name type="scientific">Anopheles albimanus</name>
    <name type="common">New world malaria mosquito</name>
    <dbReference type="NCBI Taxonomy" id="7167"/>
    <lineage>
        <taxon>Eukaryota</taxon>
        <taxon>Metazoa</taxon>
        <taxon>Ecdysozoa</taxon>
        <taxon>Arthropoda</taxon>
        <taxon>Hexapoda</taxon>
        <taxon>Insecta</taxon>
        <taxon>Pterygota</taxon>
        <taxon>Neoptera</taxon>
        <taxon>Endopterygota</taxon>
        <taxon>Diptera</taxon>
        <taxon>Nematocera</taxon>
        <taxon>Culicoidea</taxon>
        <taxon>Culicidae</taxon>
        <taxon>Anophelinae</taxon>
        <taxon>Anopheles</taxon>
    </lineage>
</organism>
<dbReference type="AlphaFoldDB" id="A0A182FXS6"/>
<evidence type="ECO:0000313" key="1">
    <source>
        <dbReference type="EnsemblMetazoa" id="AALB014443-PA"/>
    </source>
</evidence>
<keyword evidence="2" id="KW-1185">Reference proteome</keyword>
<protein>
    <submittedName>
        <fullName evidence="1">Uncharacterized protein</fullName>
    </submittedName>
</protein>
<proteinExistence type="predicted"/>
<evidence type="ECO:0000313" key="2">
    <source>
        <dbReference type="Proteomes" id="UP000069272"/>
    </source>
</evidence>
<dbReference type="VEuPathDB" id="VectorBase:AALB014443"/>
<reference evidence="1" key="2">
    <citation type="submission" date="2022-08" db="UniProtKB">
        <authorList>
            <consortium name="EnsemblMetazoa"/>
        </authorList>
    </citation>
    <scope>IDENTIFICATION</scope>
    <source>
        <strain evidence="1">STECLA/ALBI9_A</strain>
    </source>
</reference>